<evidence type="ECO:0000313" key="3">
    <source>
        <dbReference type="EMBL" id="KAF2254314.1"/>
    </source>
</evidence>
<evidence type="ECO:0000256" key="2">
    <source>
        <dbReference type="SAM" id="Phobius"/>
    </source>
</evidence>
<proteinExistence type="predicted"/>
<keyword evidence="4" id="KW-1185">Reference proteome</keyword>
<dbReference type="EMBL" id="ML987190">
    <property type="protein sequence ID" value="KAF2254314.1"/>
    <property type="molecule type" value="Genomic_DNA"/>
</dbReference>
<dbReference type="Proteomes" id="UP000800094">
    <property type="component" value="Unassembled WGS sequence"/>
</dbReference>
<feature type="compositionally biased region" description="Basic and acidic residues" evidence="1">
    <location>
        <begin position="60"/>
        <end position="76"/>
    </location>
</feature>
<keyword evidence="2" id="KW-1133">Transmembrane helix</keyword>
<feature type="region of interest" description="Disordered" evidence="1">
    <location>
        <begin position="1"/>
        <end position="81"/>
    </location>
</feature>
<keyword evidence="2" id="KW-0472">Membrane</keyword>
<dbReference type="AlphaFoldDB" id="A0A6A6IV46"/>
<keyword evidence="2" id="KW-0812">Transmembrane</keyword>
<reference evidence="3" key="1">
    <citation type="journal article" date="2020" name="Stud. Mycol.">
        <title>101 Dothideomycetes genomes: a test case for predicting lifestyles and emergence of pathogens.</title>
        <authorList>
            <person name="Haridas S."/>
            <person name="Albert R."/>
            <person name="Binder M."/>
            <person name="Bloem J."/>
            <person name="Labutti K."/>
            <person name="Salamov A."/>
            <person name="Andreopoulos B."/>
            <person name="Baker S."/>
            <person name="Barry K."/>
            <person name="Bills G."/>
            <person name="Bluhm B."/>
            <person name="Cannon C."/>
            <person name="Castanera R."/>
            <person name="Culley D."/>
            <person name="Daum C."/>
            <person name="Ezra D."/>
            <person name="Gonzalez J."/>
            <person name="Henrissat B."/>
            <person name="Kuo A."/>
            <person name="Liang C."/>
            <person name="Lipzen A."/>
            <person name="Lutzoni F."/>
            <person name="Magnuson J."/>
            <person name="Mondo S."/>
            <person name="Nolan M."/>
            <person name="Ohm R."/>
            <person name="Pangilinan J."/>
            <person name="Park H.-J."/>
            <person name="Ramirez L."/>
            <person name="Alfaro M."/>
            <person name="Sun H."/>
            <person name="Tritt A."/>
            <person name="Yoshinaga Y."/>
            <person name="Zwiers L.-H."/>
            <person name="Turgeon B."/>
            <person name="Goodwin S."/>
            <person name="Spatafora J."/>
            <person name="Crous P."/>
            <person name="Grigoriev I."/>
        </authorList>
    </citation>
    <scope>NUCLEOTIDE SEQUENCE</scope>
    <source>
        <strain evidence="3">CBS 122368</strain>
    </source>
</reference>
<evidence type="ECO:0000256" key="1">
    <source>
        <dbReference type="SAM" id="MobiDB-lite"/>
    </source>
</evidence>
<evidence type="ECO:0008006" key="5">
    <source>
        <dbReference type="Google" id="ProtNLM"/>
    </source>
</evidence>
<protein>
    <recommendedName>
        <fullName evidence="5">Transmembrane protein</fullName>
    </recommendedName>
</protein>
<evidence type="ECO:0000313" key="4">
    <source>
        <dbReference type="Proteomes" id="UP000800094"/>
    </source>
</evidence>
<sequence length="276" mass="29916">MNEGISSRNPAEESSPRETEHCRTPRRDILERDEADKQTRLDDSALDGESPGSFVGGSHGSEKRRGWAAEGTRGEEGGGCLSADEERFRASASNPTSTCIVVLEKQGDNSLDVTFLRRFRRSLRYDTFPRHGRIAPFYNAPWAAHHGARVRQRLYISSIPAKAHRLSPGCSKPADDAFLGHEDLSLPCELGISDKFSFLPVVLFVAVPSVIAVLVIFLRFSLSPLPGAITSSMTLFPASIVHVAPCSKRSSYVVSGPSAGSLVDAAPGVDTHSLQR</sequence>
<accession>A0A6A6IV46</accession>
<gene>
    <name evidence="3" type="ORF">BU26DRAFT_500091</name>
</gene>
<dbReference type="GeneID" id="54579804"/>
<dbReference type="RefSeq" id="XP_033689318.1">
    <property type="nucleotide sequence ID" value="XM_033826474.1"/>
</dbReference>
<organism evidence="3 4">
    <name type="scientific">Trematosphaeria pertusa</name>
    <dbReference type="NCBI Taxonomy" id="390896"/>
    <lineage>
        <taxon>Eukaryota</taxon>
        <taxon>Fungi</taxon>
        <taxon>Dikarya</taxon>
        <taxon>Ascomycota</taxon>
        <taxon>Pezizomycotina</taxon>
        <taxon>Dothideomycetes</taxon>
        <taxon>Pleosporomycetidae</taxon>
        <taxon>Pleosporales</taxon>
        <taxon>Massarineae</taxon>
        <taxon>Trematosphaeriaceae</taxon>
        <taxon>Trematosphaeria</taxon>
    </lineage>
</organism>
<feature type="transmembrane region" description="Helical" evidence="2">
    <location>
        <begin position="196"/>
        <end position="218"/>
    </location>
</feature>
<feature type="compositionally biased region" description="Basic and acidic residues" evidence="1">
    <location>
        <begin position="10"/>
        <end position="43"/>
    </location>
</feature>
<name>A0A6A6IV46_9PLEO</name>